<dbReference type="PANTHER" id="PTHR36922">
    <property type="entry name" value="BLL2446 PROTEIN"/>
    <property type="match status" value="1"/>
</dbReference>
<dbReference type="EMBL" id="VHSG01000019">
    <property type="protein sequence ID" value="TQV72671.1"/>
    <property type="molecule type" value="Genomic_DNA"/>
</dbReference>
<dbReference type="RefSeq" id="WP_142928401.1">
    <property type="nucleotide sequence ID" value="NZ_ML660098.1"/>
</dbReference>
<dbReference type="InterPro" id="IPR034660">
    <property type="entry name" value="DinB/YfiT-like"/>
</dbReference>
<dbReference type="InterPro" id="IPR018531">
    <property type="entry name" value="DUF1993"/>
</dbReference>
<dbReference type="OrthoDB" id="338237at2"/>
<accession>A0A545T615</accession>
<dbReference type="SUPFAM" id="SSF109854">
    <property type="entry name" value="DinB/YfiT-like putative metalloenzymes"/>
    <property type="match status" value="1"/>
</dbReference>
<comment type="caution">
    <text evidence="1">The sequence shown here is derived from an EMBL/GenBank/DDBJ whole genome shotgun (WGS) entry which is preliminary data.</text>
</comment>
<dbReference type="Proteomes" id="UP000319732">
    <property type="component" value="Unassembled WGS sequence"/>
</dbReference>
<reference evidence="1 2" key="1">
    <citation type="submission" date="2019-06" db="EMBL/GenBank/DDBJ databases">
        <title>Whole genome sequence for Cellvibrionaceae sp. R142.</title>
        <authorList>
            <person name="Wang G."/>
        </authorList>
    </citation>
    <scope>NUCLEOTIDE SEQUENCE [LARGE SCALE GENOMIC DNA]</scope>
    <source>
        <strain evidence="1 2">R142</strain>
    </source>
</reference>
<dbReference type="AlphaFoldDB" id="A0A545T615"/>
<dbReference type="Pfam" id="PF09351">
    <property type="entry name" value="DUF1993"/>
    <property type="match status" value="1"/>
</dbReference>
<dbReference type="PANTHER" id="PTHR36922:SF1">
    <property type="entry name" value="DUF1993 DOMAIN-CONTAINING PROTEIN"/>
    <property type="match status" value="1"/>
</dbReference>
<protein>
    <submittedName>
        <fullName evidence="1">DUF1993 domain-containing protein</fullName>
    </submittedName>
</protein>
<gene>
    <name evidence="1" type="ORF">FKG94_18450</name>
</gene>
<organism evidence="1 2">
    <name type="scientific">Exilibacterium tricleocarpae</name>
    <dbReference type="NCBI Taxonomy" id="2591008"/>
    <lineage>
        <taxon>Bacteria</taxon>
        <taxon>Pseudomonadati</taxon>
        <taxon>Pseudomonadota</taxon>
        <taxon>Gammaproteobacteria</taxon>
        <taxon>Cellvibrionales</taxon>
        <taxon>Cellvibrionaceae</taxon>
        <taxon>Exilibacterium</taxon>
    </lineage>
</organism>
<keyword evidence="2" id="KW-1185">Reference proteome</keyword>
<evidence type="ECO:0000313" key="2">
    <source>
        <dbReference type="Proteomes" id="UP000319732"/>
    </source>
</evidence>
<evidence type="ECO:0000313" key="1">
    <source>
        <dbReference type="EMBL" id="TQV72671.1"/>
    </source>
</evidence>
<proteinExistence type="predicted"/>
<dbReference type="Gene3D" id="1.20.120.450">
    <property type="entry name" value="dinb family like domain"/>
    <property type="match status" value="1"/>
</dbReference>
<sequence>MNHSKAVSIKPVFLSRLETLEHLVTAGERHFGSEPEKMLELRLAPDMLPFGTQVAYTCDQPHNFARWCEGKEVEHIGPDVQSLSQAREIIAGVKASLNGADVADSKFEEMMTLELGDTMYLELSGTEYLEEFLIPNFYFHLVTAYSILRMSGVPVGKHDYMMHLVPRVKQREK</sequence>
<name>A0A545T615_9GAMM</name>